<dbReference type="RefSeq" id="WP_219688614.1">
    <property type="nucleotide sequence ID" value="NZ_WMBF01000089.1"/>
</dbReference>
<dbReference type="Proteomes" id="UP001197114">
    <property type="component" value="Unassembled WGS sequence"/>
</dbReference>
<dbReference type="Gene3D" id="3.40.720.10">
    <property type="entry name" value="Alkaline Phosphatase, subunit A"/>
    <property type="match status" value="1"/>
</dbReference>
<evidence type="ECO:0000256" key="3">
    <source>
        <dbReference type="ARBA" id="ARBA00022801"/>
    </source>
</evidence>
<comment type="caution">
    <text evidence="6">The sequence shown here is derived from an EMBL/GenBank/DDBJ whole genome shotgun (WGS) entry which is preliminary data.</text>
</comment>
<gene>
    <name evidence="6" type="ORF">GKQ77_11475</name>
</gene>
<keyword evidence="2" id="KW-0479">Metal-binding</keyword>
<dbReference type="Gene3D" id="3.30.1120.10">
    <property type="match status" value="1"/>
</dbReference>
<name>A0ABS6YM61_9ACTN</name>
<dbReference type="InterPro" id="IPR017850">
    <property type="entry name" value="Alkaline_phosphatase_core_sf"/>
</dbReference>
<comment type="similarity">
    <text evidence="1">Belongs to the sulfatase family.</text>
</comment>
<organism evidence="6 7">
    <name type="scientific">Streptomyces anatolicus</name>
    <dbReference type="NCBI Taxonomy" id="2675858"/>
    <lineage>
        <taxon>Bacteria</taxon>
        <taxon>Bacillati</taxon>
        <taxon>Actinomycetota</taxon>
        <taxon>Actinomycetes</taxon>
        <taxon>Kitasatosporales</taxon>
        <taxon>Streptomycetaceae</taxon>
        <taxon>Streptomyces</taxon>
    </lineage>
</organism>
<dbReference type="PANTHER" id="PTHR42693:SF33">
    <property type="entry name" value="ARYLSULFATASE"/>
    <property type="match status" value="1"/>
</dbReference>
<dbReference type="InterPro" id="IPR006311">
    <property type="entry name" value="TAT_signal"/>
</dbReference>
<dbReference type="PANTHER" id="PTHR42693">
    <property type="entry name" value="ARYLSULFATASE FAMILY MEMBER"/>
    <property type="match status" value="1"/>
</dbReference>
<proteinExistence type="inferred from homology"/>
<sequence length="486" mass="53345">MRSHGLSRPAGLSRRSFAGGVAGTAAAVGMGAGPADARAGAPGAAAPDTAERPFAAARGRHSKRPNILFVLGDDLGWADLSSYGSPHIDTPHLDRLARQGVRFTDAYSGSATCSPTRFSLYTGRFPGRTKGGLAEPIADRSVGLEPTHPTLASLLRGAGYATALIGKWHCGYLPDHSPTRSGWDEFFGNFGGALEYYSKLGLGGEYDLYEGRVREGDAEYKDLRYYTRVLTERASEYVRRDHGARPWLLNLNFTTPHWPWIADGDEERSAEVVRRIKAGEKGALWDRDGGSVEKYAEMVEDLDRSVGEVLRALRESGQERDTLVFFASDNGGERFSYNWPLSGNKGSLKEGGIRVPTILRWPARVDGGQVSHEPVYTPDWTATLLEVAGARPDPAYPLDGTSLAPYLLRGARPAERDLFWRVRGERALRRGDWKYYRGPGGADQLFHLGEDLREQADRARAEPKRLAALRAAWERTDATLLPYPAA</sequence>
<keyword evidence="7" id="KW-1185">Reference proteome</keyword>
<dbReference type="InterPro" id="IPR024607">
    <property type="entry name" value="Sulfatase_CS"/>
</dbReference>
<protein>
    <submittedName>
        <fullName evidence="6">Sulfatase-like hydrolase/transferase</fullName>
    </submittedName>
</protein>
<reference evidence="6 7" key="1">
    <citation type="submission" date="2019-11" db="EMBL/GenBank/DDBJ databases">
        <authorList>
            <person name="Ay H."/>
        </authorList>
    </citation>
    <scope>NUCLEOTIDE SEQUENCE [LARGE SCALE GENOMIC DNA]</scope>
    <source>
        <strain evidence="6 7">BG9H</strain>
    </source>
</reference>
<evidence type="ECO:0000259" key="5">
    <source>
        <dbReference type="Pfam" id="PF00884"/>
    </source>
</evidence>
<evidence type="ECO:0000313" key="6">
    <source>
        <dbReference type="EMBL" id="MBW5422175.1"/>
    </source>
</evidence>
<dbReference type="InterPro" id="IPR050738">
    <property type="entry name" value="Sulfatase"/>
</dbReference>
<dbReference type="PROSITE" id="PS51318">
    <property type="entry name" value="TAT"/>
    <property type="match status" value="1"/>
</dbReference>
<dbReference type="EMBL" id="WMBF01000089">
    <property type="protein sequence ID" value="MBW5422175.1"/>
    <property type="molecule type" value="Genomic_DNA"/>
</dbReference>
<keyword evidence="3" id="KW-0378">Hydrolase</keyword>
<evidence type="ECO:0000256" key="1">
    <source>
        <dbReference type="ARBA" id="ARBA00008779"/>
    </source>
</evidence>
<accession>A0ABS6YM61</accession>
<evidence type="ECO:0000313" key="7">
    <source>
        <dbReference type="Proteomes" id="UP001197114"/>
    </source>
</evidence>
<dbReference type="InterPro" id="IPR000917">
    <property type="entry name" value="Sulfatase_N"/>
</dbReference>
<dbReference type="SUPFAM" id="SSF53649">
    <property type="entry name" value="Alkaline phosphatase-like"/>
    <property type="match status" value="1"/>
</dbReference>
<feature type="domain" description="Sulfatase N-terminal" evidence="5">
    <location>
        <begin position="65"/>
        <end position="390"/>
    </location>
</feature>
<evidence type="ECO:0000256" key="2">
    <source>
        <dbReference type="ARBA" id="ARBA00022723"/>
    </source>
</evidence>
<keyword evidence="4" id="KW-0106">Calcium</keyword>
<dbReference type="Pfam" id="PF00884">
    <property type="entry name" value="Sulfatase"/>
    <property type="match status" value="1"/>
</dbReference>
<dbReference type="PROSITE" id="PS00149">
    <property type="entry name" value="SULFATASE_2"/>
    <property type="match status" value="1"/>
</dbReference>
<evidence type="ECO:0000256" key="4">
    <source>
        <dbReference type="ARBA" id="ARBA00022837"/>
    </source>
</evidence>